<dbReference type="Proteomes" id="UP001147653">
    <property type="component" value="Unassembled WGS sequence"/>
</dbReference>
<sequence length="225" mass="25400">MPTDADLIAQGLTPFDIDEVRILKRYRELVAELEHSALAKRTKLTFNIGGAGDDRLDGVTVDQIKSLAMDFRKLGWNNEPSGVTFDQLRNLIQRHARASGTPEGRTLIDWFKELKSVRRELLRGSRVLGWTLELPDGSTHEVTPEEILDVFINGVAFHSDEAKRKRWNELGGWDSALLRWNLVLAMWDFLELFRALDKFVGSILANQALCPADTESEGATLQVRA</sequence>
<dbReference type="AlphaFoldDB" id="A0A9X3S5W0"/>
<proteinExistence type="predicted"/>
<evidence type="ECO:0000313" key="2">
    <source>
        <dbReference type="Proteomes" id="UP001147653"/>
    </source>
</evidence>
<evidence type="ECO:0000313" key="1">
    <source>
        <dbReference type="EMBL" id="MDA0179344.1"/>
    </source>
</evidence>
<dbReference type="RefSeq" id="WP_270023615.1">
    <property type="nucleotide sequence ID" value="NZ_JAPDDP010000004.1"/>
</dbReference>
<protein>
    <submittedName>
        <fullName evidence="1">Uncharacterized protein</fullName>
    </submittedName>
</protein>
<keyword evidence="2" id="KW-1185">Reference proteome</keyword>
<reference evidence="1" key="1">
    <citation type="submission" date="2022-10" db="EMBL/GenBank/DDBJ databases">
        <title>The WGS of Solirubrobacter phytolaccae KCTC 29190.</title>
        <authorList>
            <person name="Jiang Z."/>
        </authorList>
    </citation>
    <scope>NUCLEOTIDE SEQUENCE</scope>
    <source>
        <strain evidence="1">KCTC 29190</strain>
    </source>
</reference>
<dbReference type="EMBL" id="JAPDDP010000004">
    <property type="protein sequence ID" value="MDA0179344.1"/>
    <property type="molecule type" value="Genomic_DNA"/>
</dbReference>
<accession>A0A9X3S5W0</accession>
<comment type="caution">
    <text evidence="1">The sequence shown here is derived from an EMBL/GenBank/DDBJ whole genome shotgun (WGS) entry which is preliminary data.</text>
</comment>
<gene>
    <name evidence="1" type="ORF">OJ997_03465</name>
</gene>
<organism evidence="1 2">
    <name type="scientific">Solirubrobacter phytolaccae</name>
    <dbReference type="NCBI Taxonomy" id="1404360"/>
    <lineage>
        <taxon>Bacteria</taxon>
        <taxon>Bacillati</taxon>
        <taxon>Actinomycetota</taxon>
        <taxon>Thermoleophilia</taxon>
        <taxon>Solirubrobacterales</taxon>
        <taxon>Solirubrobacteraceae</taxon>
        <taxon>Solirubrobacter</taxon>
    </lineage>
</organism>
<name>A0A9X3S5W0_9ACTN</name>